<gene>
    <name evidence="1" type="ORF">CJ255_10315</name>
</gene>
<proteinExistence type="predicted"/>
<reference evidence="2" key="1">
    <citation type="submission" date="2017-08" db="EMBL/GenBank/DDBJ databases">
        <authorList>
            <person name="Grouzdev D.S."/>
            <person name="Gaisin V.A."/>
            <person name="Rysina M.S."/>
            <person name="Gorlenko V.M."/>
        </authorList>
    </citation>
    <scope>NUCLEOTIDE SEQUENCE [LARGE SCALE GENOMIC DNA]</scope>
    <source>
        <strain evidence="2">Kir15-3F</strain>
    </source>
</reference>
<sequence length="310" mass="32288">MQGVAGKQIELVGPAVLPLGLGWRAGGPQLLAVALQHPPVHLLLYPSEALDLSGARADLAYSYAARWLAAHSLGGRVRVDLELAVPSFMGLGSAASLAVTLGTGLAHWYEQPHEPAATIASACGLPPGEQPLAQIAAQGGLWLCGLPGSQTPDLRRTIQHTNRQAWAFVIVLPRLDPVPEANFELERLNNALQFAPQLAAAQAEAATEALIAALDADDLEGFGAALTQLQGGYAQPPLSAWEQQVCDQLRASGAVACGRSLAGAALFGIVQGDRGSISARQALRPLVPPTKGVVMAAITENEGLRVVQRS</sequence>
<comment type="caution">
    <text evidence="1">The sequence shown here is derived from an EMBL/GenBank/DDBJ whole genome shotgun (WGS) entry which is preliminary data.</text>
</comment>
<dbReference type="SUPFAM" id="SSF54211">
    <property type="entry name" value="Ribosomal protein S5 domain 2-like"/>
    <property type="match status" value="1"/>
</dbReference>
<name>A0A2A6RJA8_9CHLR</name>
<dbReference type="OrthoDB" id="151590at2"/>
<dbReference type="Proteomes" id="UP000220527">
    <property type="component" value="Unassembled WGS sequence"/>
</dbReference>
<dbReference type="Gene3D" id="3.30.70.890">
    <property type="entry name" value="GHMP kinase, C-terminal domain"/>
    <property type="match status" value="1"/>
</dbReference>
<dbReference type="EMBL" id="NQWI01000039">
    <property type="protein sequence ID" value="PDW03157.1"/>
    <property type="molecule type" value="Genomic_DNA"/>
</dbReference>
<protein>
    <recommendedName>
        <fullName evidence="3">GHMP kinase N-terminal domain-containing protein</fullName>
    </recommendedName>
</protein>
<evidence type="ECO:0000313" key="1">
    <source>
        <dbReference type="EMBL" id="PDW03157.1"/>
    </source>
</evidence>
<accession>A0A2A6RJA8</accession>
<organism evidence="1 2">
    <name type="scientific">Candidatus Viridilinea mediisalina</name>
    <dbReference type="NCBI Taxonomy" id="2024553"/>
    <lineage>
        <taxon>Bacteria</taxon>
        <taxon>Bacillati</taxon>
        <taxon>Chloroflexota</taxon>
        <taxon>Chloroflexia</taxon>
        <taxon>Chloroflexales</taxon>
        <taxon>Chloroflexineae</taxon>
        <taxon>Oscillochloridaceae</taxon>
        <taxon>Candidatus Viridilinea</taxon>
    </lineage>
</organism>
<evidence type="ECO:0008006" key="3">
    <source>
        <dbReference type="Google" id="ProtNLM"/>
    </source>
</evidence>
<dbReference type="InterPro" id="IPR020568">
    <property type="entry name" value="Ribosomal_Su5_D2-typ_SF"/>
</dbReference>
<keyword evidence="2" id="KW-1185">Reference proteome</keyword>
<dbReference type="AlphaFoldDB" id="A0A2A6RJA8"/>
<dbReference type="RefSeq" id="WP_097644023.1">
    <property type="nucleotide sequence ID" value="NZ_NQWI01000039.1"/>
</dbReference>
<dbReference type="InterPro" id="IPR036554">
    <property type="entry name" value="GHMP_kinase_C_sf"/>
</dbReference>
<evidence type="ECO:0000313" key="2">
    <source>
        <dbReference type="Proteomes" id="UP000220527"/>
    </source>
</evidence>